<dbReference type="InterPro" id="IPR013216">
    <property type="entry name" value="Methyltransf_11"/>
</dbReference>
<proteinExistence type="predicted"/>
<comment type="caution">
    <text evidence="3">The sequence shown here is derived from an EMBL/GenBank/DDBJ whole genome shotgun (WGS) entry which is preliminary data.</text>
</comment>
<accession>A0A1G2R6P6</accession>
<keyword evidence="1" id="KW-0812">Transmembrane</keyword>
<keyword evidence="1" id="KW-1133">Transmembrane helix</keyword>
<evidence type="ECO:0000256" key="1">
    <source>
        <dbReference type="SAM" id="Phobius"/>
    </source>
</evidence>
<evidence type="ECO:0000313" key="4">
    <source>
        <dbReference type="Proteomes" id="UP000179258"/>
    </source>
</evidence>
<name>A0A1G2R6P6_9BACT</name>
<sequence>MNDDLLNKFNEVEKFHWWWAGRQELVKDLLTRQKPQKILDIGCGTGETLTFMKKIFPKARLQGIDYLPEAVKYTRGRGHSAIRADALHLPFADTSFDAVLLLDVIEHIKNDSGVIKEAKRILKPGGVIVLTAPALQFIWSAHDVGQGHERRYTRHMLLRLAAKNKMAVPFISYFNFLLSPVIIMIRLASRLPFLSRLGQYDSRLNYQLAHKKPINTLLKFIFLSEIKMLKLIRYPIGISIVVKMQKT</sequence>
<dbReference type="GO" id="GO:0008757">
    <property type="term" value="F:S-adenosylmethionine-dependent methyltransferase activity"/>
    <property type="evidence" value="ECO:0007669"/>
    <property type="project" value="InterPro"/>
</dbReference>
<dbReference type="EMBL" id="MHTX01000025">
    <property type="protein sequence ID" value="OHA68029.1"/>
    <property type="molecule type" value="Genomic_DNA"/>
</dbReference>
<dbReference type="PANTHER" id="PTHR43591">
    <property type="entry name" value="METHYLTRANSFERASE"/>
    <property type="match status" value="1"/>
</dbReference>
<protein>
    <recommendedName>
        <fullName evidence="2">Methyltransferase type 11 domain-containing protein</fullName>
    </recommendedName>
</protein>
<organism evidence="3 4">
    <name type="scientific">Candidatus Wildermuthbacteria bacterium RIFCSPHIGHO2_02_FULL_47_17</name>
    <dbReference type="NCBI Taxonomy" id="1802452"/>
    <lineage>
        <taxon>Bacteria</taxon>
        <taxon>Candidatus Wildermuthiibacteriota</taxon>
    </lineage>
</organism>
<dbReference type="Gene3D" id="3.40.50.150">
    <property type="entry name" value="Vaccinia Virus protein VP39"/>
    <property type="match status" value="1"/>
</dbReference>
<dbReference type="InterPro" id="IPR029063">
    <property type="entry name" value="SAM-dependent_MTases_sf"/>
</dbReference>
<dbReference type="PANTHER" id="PTHR43591:SF24">
    <property type="entry name" value="2-METHOXY-6-POLYPRENYL-1,4-BENZOQUINOL METHYLASE, MITOCHONDRIAL"/>
    <property type="match status" value="1"/>
</dbReference>
<dbReference type="Pfam" id="PF08241">
    <property type="entry name" value="Methyltransf_11"/>
    <property type="match status" value="1"/>
</dbReference>
<evidence type="ECO:0000313" key="3">
    <source>
        <dbReference type="EMBL" id="OHA68029.1"/>
    </source>
</evidence>
<dbReference type="CDD" id="cd02440">
    <property type="entry name" value="AdoMet_MTases"/>
    <property type="match status" value="1"/>
</dbReference>
<dbReference type="AlphaFoldDB" id="A0A1G2R6P6"/>
<keyword evidence="1" id="KW-0472">Membrane</keyword>
<dbReference type="Proteomes" id="UP000179258">
    <property type="component" value="Unassembled WGS sequence"/>
</dbReference>
<reference evidence="3 4" key="1">
    <citation type="journal article" date="2016" name="Nat. Commun.">
        <title>Thousands of microbial genomes shed light on interconnected biogeochemical processes in an aquifer system.</title>
        <authorList>
            <person name="Anantharaman K."/>
            <person name="Brown C.T."/>
            <person name="Hug L.A."/>
            <person name="Sharon I."/>
            <person name="Castelle C.J."/>
            <person name="Probst A.J."/>
            <person name="Thomas B.C."/>
            <person name="Singh A."/>
            <person name="Wilkins M.J."/>
            <person name="Karaoz U."/>
            <person name="Brodie E.L."/>
            <person name="Williams K.H."/>
            <person name="Hubbard S.S."/>
            <person name="Banfield J.F."/>
        </authorList>
    </citation>
    <scope>NUCLEOTIDE SEQUENCE [LARGE SCALE GENOMIC DNA]</scope>
</reference>
<gene>
    <name evidence="3" type="ORF">A3D59_03390</name>
</gene>
<dbReference type="SUPFAM" id="SSF53335">
    <property type="entry name" value="S-adenosyl-L-methionine-dependent methyltransferases"/>
    <property type="match status" value="1"/>
</dbReference>
<evidence type="ECO:0000259" key="2">
    <source>
        <dbReference type="Pfam" id="PF08241"/>
    </source>
</evidence>
<feature type="transmembrane region" description="Helical" evidence="1">
    <location>
        <begin position="166"/>
        <end position="188"/>
    </location>
</feature>
<feature type="domain" description="Methyltransferase type 11" evidence="2">
    <location>
        <begin position="39"/>
        <end position="130"/>
    </location>
</feature>